<protein>
    <submittedName>
        <fullName evidence="4">Thioredoxin reductase</fullName>
    </submittedName>
</protein>
<evidence type="ECO:0000256" key="2">
    <source>
        <dbReference type="ARBA" id="ARBA00023002"/>
    </source>
</evidence>
<dbReference type="CDD" id="cd00038">
    <property type="entry name" value="CAP_ED"/>
    <property type="match status" value="1"/>
</dbReference>
<dbReference type="InterPro" id="IPR000595">
    <property type="entry name" value="cNMP-bd_dom"/>
</dbReference>
<evidence type="ECO:0000313" key="4">
    <source>
        <dbReference type="EMBL" id="BCM26291.1"/>
    </source>
</evidence>
<feature type="domain" description="Cyclic nucleotide-binding" evidence="3">
    <location>
        <begin position="18"/>
        <end position="137"/>
    </location>
</feature>
<dbReference type="RefSeq" id="WP_221764299.1">
    <property type="nucleotide sequence ID" value="NZ_AP024110.1"/>
</dbReference>
<accession>A0A8D5JSB5</accession>
<reference evidence="4" key="1">
    <citation type="journal article" date="2021" name="Arch. Microbiol.">
        <title>Methyloradius palustris gen. nov., sp. nov., a methanol-oxidizing bacterium isolated from snow.</title>
        <authorList>
            <person name="Miyadera T."/>
            <person name="Kojima H."/>
            <person name="Fukui M."/>
        </authorList>
    </citation>
    <scope>NUCLEOTIDE SEQUENCE</scope>
    <source>
        <strain evidence="4">Zm11</strain>
    </source>
</reference>
<dbReference type="PRINTS" id="PR00368">
    <property type="entry name" value="FADPNR"/>
</dbReference>
<dbReference type="PRINTS" id="PR00469">
    <property type="entry name" value="PNDRDTASEII"/>
</dbReference>
<organism evidence="4 5">
    <name type="scientific">Methyloradius palustris</name>
    <dbReference type="NCBI Taxonomy" id="2778876"/>
    <lineage>
        <taxon>Bacteria</taxon>
        <taxon>Pseudomonadati</taxon>
        <taxon>Pseudomonadota</taxon>
        <taxon>Betaproteobacteria</taxon>
        <taxon>Nitrosomonadales</taxon>
        <taxon>Methylophilaceae</taxon>
        <taxon>Methyloradius</taxon>
    </lineage>
</organism>
<dbReference type="AlphaFoldDB" id="A0A8D5JSB5"/>
<evidence type="ECO:0000259" key="3">
    <source>
        <dbReference type="PROSITE" id="PS50042"/>
    </source>
</evidence>
<evidence type="ECO:0000256" key="1">
    <source>
        <dbReference type="ARBA" id="ARBA00022630"/>
    </source>
</evidence>
<dbReference type="InterPro" id="IPR018490">
    <property type="entry name" value="cNMP-bd_dom_sf"/>
</dbReference>
<dbReference type="SUPFAM" id="SSF51206">
    <property type="entry name" value="cAMP-binding domain-like"/>
    <property type="match status" value="1"/>
</dbReference>
<dbReference type="Proteomes" id="UP000826722">
    <property type="component" value="Chromosome"/>
</dbReference>
<keyword evidence="5" id="KW-1185">Reference proteome</keyword>
<dbReference type="KEGG" id="mpau:ZMTM_25500"/>
<gene>
    <name evidence="4" type="primary">trxB_2</name>
    <name evidence="4" type="ORF">ZMTM_25500</name>
</gene>
<dbReference type="GO" id="GO:0016491">
    <property type="term" value="F:oxidoreductase activity"/>
    <property type="evidence" value="ECO:0007669"/>
    <property type="project" value="UniProtKB-KW"/>
</dbReference>
<dbReference type="EMBL" id="AP024110">
    <property type="protein sequence ID" value="BCM26291.1"/>
    <property type="molecule type" value="Genomic_DNA"/>
</dbReference>
<dbReference type="SUPFAM" id="SSF51905">
    <property type="entry name" value="FAD/NAD(P)-binding domain"/>
    <property type="match status" value="1"/>
</dbReference>
<dbReference type="SMART" id="SM00100">
    <property type="entry name" value="cNMP"/>
    <property type="match status" value="1"/>
</dbReference>
<name>A0A8D5JSB5_9PROT</name>
<dbReference type="Gene3D" id="2.60.120.10">
    <property type="entry name" value="Jelly Rolls"/>
    <property type="match status" value="1"/>
</dbReference>
<dbReference type="Pfam" id="PF07992">
    <property type="entry name" value="Pyr_redox_2"/>
    <property type="match status" value="1"/>
</dbReference>
<evidence type="ECO:0000313" key="5">
    <source>
        <dbReference type="Proteomes" id="UP000826722"/>
    </source>
</evidence>
<dbReference type="Pfam" id="PF00027">
    <property type="entry name" value="cNMP_binding"/>
    <property type="match status" value="1"/>
</dbReference>
<dbReference type="Gene3D" id="3.50.50.60">
    <property type="entry name" value="FAD/NAD(P)-binding domain"/>
    <property type="match status" value="2"/>
</dbReference>
<dbReference type="PROSITE" id="PS50042">
    <property type="entry name" value="CNMP_BINDING_3"/>
    <property type="match status" value="1"/>
</dbReference>
<keyword evidence="1" id="KW-0285">Flavoprotein</keyword>
<proteinExistence type="predicted"/>
<dbReference type="InterPro" id="IPR014710">
    <property type="entry name" value="RmlC-like_jellyroll"/>
</dbReference>
<dbReference type="InterPro" id="IPR036188">
    <property type="entry name" value="FAD/NAD-bd_sf"/>
</dbReference>
<sequence length="554" mass="59212">MATDIKLPPIAENRRHQIFPTLNEAQFNLLMHYGELRQYKAGDVLFTEGERHISMYVILSGRIDIIRNGYKGPHVIASHGPGVFTGEVGTLAGRAAIATGCVAEDCEVIVINESSLRTLVVSEADLSETIMRAFILRRVAFIADENGGVMLIGSQASAATLRLREFLSRNAHPVAYFDVVSHPEEAKTLLDKYGMTVEDIPFVINAQSKAIVNPTTRELADLIGLSPDSLDGKQYDVVVVGAGPAGLASAVYAASEGLNVIVLDAKAPGGQAGSSSKIENYFGFPTGISGQALAGRGISQARKFGAEVAVPIEVKRLICNVEKAFEILLDNGEQITARSVVIATGARYRKPLLNGIENFEGRGIYYGASFMEANICSKQEVVVNGGGNSAGQAAVFLAGHASHVHIIVRGSGLAASMSHYLIQRIEASPNITLHVNTEIIELIGDTNLSSIKWNENARVEEVPISHVFLFLGAEPNTAWLGDCIHLDKNGFVLTGHDAADADWPLERAPYFLETSRPGIFAVGDVRSASVKRVAAAVGEGSAAIQTLHAYLASQ</sequence>
<dbReference type="InterPro" id="IPR023753">
    <property type="entry name" value="FAD/NAD-binding_dom"/>
</dbReference>
<keyword evidence="2" id="KW-0560">Oxidoreductase</keyword>
<dbReference type="InterPro" id="IPR050097">
    <property type="entry name" value="Ferredoxin-NADP_redctase_2"/>
</dbReference>
<dbReference type="PANTHER" id="PTHR48105">
    <property type="entry name" value="THIOREDOXIN REDUCTASE 1-RELATED-RELATED"/>
    <property type="match status" value="1"/>
</dbReference>